<proteinExistence type="predicted"/>
<dbReference type="STRING" id="1306861.A0A4U6XR93"/>
<sequence>MGDGRVLTSDPEFRLEDMCSSTPIQLCYSKKDTNVPFRMGQAIASRLGTPPDFYVKEDETQLNLVLEYGGDALERLLEIL</sequence>
<dbReference type="Proteomes" id="UP000310108">
    <property type="component" value="Unassembled WGS sequence"/>
</dbReference>
<evidence type="ECO:0000313" key="2">
    <source>
        <dbReference type="Proteomes" id="UP000310108"/>
    </source>
</evidence>
<accession>A0A4U6XR93</accession>
<name>A0A4U6XR93_9PEZI</name>
<gene>
    <name evidence="1" type="ORF">CTA1_5245</name>
</gene>
<protein>
    <submittedName>
        <fullName evidence="1">Uncharacterized protein</fullName>
    </submittedName>
</protein>
<comment type="caution">
    <text evidence="1">The sequence shown here is derived from an EMBL/GenBank/DDBJ whole genome shotgun (WGS) entry which is preliminary data.</text>
</comment>
<keyword evidence="2" id="KW-1185">Reference proteome</keyword>
<dbReference type="AlphaFoldDB" id="A0A4U6XR93"/>
<organism evidence="1 2">
    <name type="scientific">Colletotrichum tanaceti</name>
    <dbReference type="NCBI Taxonomy" id="1306861"/>
    <lineage>
        <taxon>Eukaryota</taxon>
        <taxon>Fungi</taxon>
        <taxon>Dikarya</taxon>
        <taxon>Ascomycota</taxon>
        <taxon>Pezizomycotina</taxon>
        <taxon>Sordariomycetes</taxon>
        <taxon>Hypocreomycetidae</taxon>
        <taxon>Glomerellales</taxon>
        <taxon>Glomerellaceae</taxon>
        <taxon>Colletotrichum</taxon>
        <taxon>Colletotrichum destructivum species complex</taxon>
    </lineage>
</organism>
<evidence type="ECO:0000313" key="1">
    <source>
        <dbReference type="EMBL" id="TKW58390.1"/>
    </source>
</evidence>
<dbReference type="EMBL" id="PJEX01000026">
    <property type="protein sequence ID" value="TKW58390.1"/>
    <property type="molecule type" value="Genomic_DNA"/>
</dbReference>
<dbReference type="OrthoDB" id="294702at2759"/>
<reference evidence="1 2" key="1">
    <citation type="journal article" date="2019" name="PLoS ONE">
        <title>Comparative genome analysis indicates high evolutionary potential of pathogenicity genes in Colletotrichum tanaceti.</title>
        <authorList>
            <person name="Lelwala R.V."/>
            <person name="Korhonen P.K."/>
            <person name="Young N.D."/>
            <person name="Scott J.B."/>
            <person name="Ades P.A."/>
            <person name="Gasser R.B."/>
            <person name="Taylor P.W.J."/>
        </authorList>
    </citation>
    <scope>NUCLEOTIDE SEQUENCE [LARGE SCALE GENOMIC DNA]</scope>
    <source>
        <strain evidence="1">BRIP57314</strain>
    </source>
</reference>